<reference evidence="3" key="1">
    <citation type="submission" date="2022-11" db="UniProtKB">
        <authorList>
            <consortium name="WormBaseParasite"/>
        </authorList>
    </citation>
    <scope>IDENTIFICATION</scope>
</reference>
<accession>A0A914RFP8</accession>
<dbReference type="Proteomes" id="UP000887564">
    <property type="component" value="Unplaced"/>
</dbReference>
<name>A0A914RFP8_PAREQ</name>
<proteinExistence type="predicted"/>
<keyword evidence="1" id="KW-0472">Membrane</keyword>
<organism evidence="2 3">
    <name type="scientific">Parascaris equorum</name>
    <name type="common">Equine roundworm</name>
    <dbReference type="NCBI Taxonomy" id="6256"/>
    <lineage>
        <taxon>Eukaryota</taxon>
        <taxon>Metazoa</taxon>
        <taxon>Ecdysozoa</taxon>
        <taxon>Nematoda</taxon>
        <taxon>Chromadorea</taxon>
        <taxon>Rhabditida</taxon>
        <taxon>Spirurina</taxon>
        <taxon>Ascaridomorpha</taxon>
        <taxon>Ascaridoidea</taxon>
        <taxon>Ascarididae</taxon>
        <taxon>Parascaris</taxon>
    </lineage>
</organism>
<sequence>MNRLWRLVGDLIHLSKCEALYNVGRPLELTLISATNPNGLTWNCGGTIRLLGPHKFTSPRSTIAKCWSFFSSRNLKNSPFKLKKDSACLDIYFVETFELLLLTEAKRAELIPQVLDALLDFHLNLLRRLQNKRNEAAVVDSISQIVYSEACNSLRGALSLNITYLVVMQAFALFTIITMLLLTVGSLFVAVEVVSAQKALRWRNLTLR</sequence>
<evidence type="ECO:0000313" key="2">
    <source>
        <dbReference type="Proteomes" id="UP000887564"/>
    </source>
</evidence>
<keyword evidence="2" id="KW-1185">Reference proteome</keyword>
<keyword evidence="1" id="KW-1133">Transmembrane helix</keyword>
<keyword evidence="1" id="KW-0812">Transmembrane</keyword>
<evidence type="ECO:0000313" key="3">
    <source>
        <dbReference type="WBParaSite" id="PEQ_0000514001-mRNA-1"/>
    </source>
</evidence>
<dbReference type="WBParaSite" id="PEQ_0000514001-mRNA-1">
    <property type="protein sequence ID" value="PEQ_0000514001-mRNA-1"/>
    <property type="gene ID" value="PEQ_0000514001"/>
</dbReference>
<feature type="transmembrane region" description="Helical" evidence="1">
    <location>
        <begin position="162"/>
        <end position="191"/>
    </location>
</feature>
<evidence type="ECO:0000256" key="1">
    <source>
        <dbReference type="SAM" id="Phobius"/>
    </source>
</evidence>
<dbReference type="AlphaFoldDB" id="A0A914RFP8"/>
<protein>
    <submittedName>
        <fullName evidence="3">Uncharacterized protein</fullName>
    </submittedName>
</protein>